<dbReference type="PATRIC" id="fig|1423806.3.peg.2234"/>
<dbReference type="InterPro" id="IPR000868">
    <property type="entry name" value="Isochorismatase-like_dom"/>
</dbReference>
<keyword evidence="2 4" id="KW-0378">Hydrolase</keyword>
<dbReference type="eggNOG" id="COG1335">
    <property type="taxonomic scope" value="Bacteria"/>
</dbReference>
<reference evidence="4 5" key="1">
    <citation type="journal article" date="2015" name="Genome Announc.">
        <title>Expanding the biotechnology potential of lactobacilli through comparative genomics of 213 strains and associated genera.</title>
        <authorList>
            <person name="Sun Z."/>
            <person name="Harris H.M."/>
            <person name="McCann A."/>
            <person name="Guo C."/>
            <person name="Argimon S."/>
            <person name="Zhang W."/>
            <person name="Yang X."/>
            <person name="Jeffery I.B."/>
            <person name="Cooney J.C."/>
            <person name="Kagawa T.F."/>
            <person name="Liu W."/>
            <person name="Song Y."/>
            <person name="Salvetti E."/>
            <person name="Wrobel A."/>
            <person name="Rasinkangas P."/>
            <person name="Parkhill J."/>
            <person name="Rea M.C."/>
            <person name="O'Sullivan O."/>
            <person name="Ritari J."/>
            <person name="Douillard F.P."/>
            <person name="Paul Ross R."/>
            <person name="Yang R."/>
            <person name="Briner A.E."/>
            <person name="Felis G.E."/>
            <person name="de Vos W.M."/>
            <person name="Barrangou R."/>
            <person name="Klaenhammer T.R."/>
            <person name="Caufield P.W."/>
            <person name="Cui Y."/>
            <person name="Zhang H."/>
            <person name="O'Toole P.W."/>
        </authorList>
    </citation>
    <scope>NUCLEOTIDE SEQUENCE [LARGE SCALE GENOMIC DNA]</scope>
    <source>
        <strain evidence="4 5">DSM 21376</strain>
    </source>
</reference>
<dbReference type="Pfam" id="PF00857">
    <property type="entry name" value="Isochorismatase"/>
    <property type="match status" value="1"/>
</dbReference>
<dbReference type="Gene3D" id="3.40.50.850">
    <property type="entry name" value="Isochorismatase-like"/>
    <property type="match status" value="1"/>
</dbReference>
<dbReference type="InterPro" id="IPR050272">
    <property type="entry name" value="Isochorismatase-like_hydrls"/>
</dbReference>
<evidence type="ECO:0000313" key="4">
    <source>
        <dbReference type="EMBL" id="KRN05624.1"/>
    </source>
</evidence>
<evidence type="ECO:0000313" key="5">
    <source>
        <dbReference type="Proteomes" id="UP000050961"/>
    </source>
</evidence>
<dbReference type="STRING" id="1423806.FD15_GL002187"/>
<evidence type="ECO:0000259" key="3">
    <source>
        <dbReference type="Pfam" id="PF00857"/>
    </source>
</evidence>
<dbReference type="CDD" id="cd01014">
    <property type="entry name" value="nicotinamidase_related"/>
    <property type="match status" value="1"/>
</dbReference>
<gene>
    <name evidence="4" type="ORF">FD15_GL002187</name>
</gene>
<comment type="similarity">
    <text evidence="1">Belongs to the isochorismatase family.</text>
</comment>
<name>A0A023CV95_9LACO</name>
<feature type="domain" description="Isochorismatase-like" evidence="3">
    <location>
        <begin position="5"/>
        <end position="131"/>
    </location>
</feature>
<organism evidence="4 5">
    <name type="scientific">Liquorilactobacillus sucicola DSM 21376 = JCM 15457</name>
    <dbReference type="NCBI Taxonomy" id="1423806"/>
    <lineage>
        <taxon>Bacteria</taxon>
        <taxon>Bacillati</taxon>
        <taxon>Bacillota</taxon>
        <taxon>Bacilli</taxon>
        <taxon>Lactobacillales</taxon>
        <taxon>Lactobacillaceae</taxon>
        <taxon>Liquorilactobacillus</taxon>
    </lineage>
</organism>
<dbReference type="AlphaFoldDB" id="A0A023CV95"/>
<comment type="caution">
    <text evidence="4">The sequence shown here is derived from an EMBL/GenBank/DDBJ whole genome shotgun (WGS) entry which is preliminary data.</text>
</comment>
<evidence type="ECO:0000256" key="1">
    <source>
        <dbReference type="ARBA" id="ARBA00006336"/>
    </source>
</evidence>
<keyword evidence="5" id="KW-1185">Reference proteome</keyword>
<dbReference type="OrthoDB" id="9785724at2"/>
<dbReference type="EMBL" id="AYZF01000017">
    <property type="protein sequence ID" value="KRN05624.1"/>
    <property type="molecule type" value="Genomic_DNA"/>
</dbReference>
<dbReference type="Proteomes" id="UP000050961">
    <property type="component" value="Unassembled WGS sequence"/>
</dbReference>
<proteinExistence type="inferred from homology"/>
<dbReference type="SUPFAM" id="SSF52499">
    <property type="entry name" value="Isochorismatase-like hydrolases"/>
    <property type="match status" value="1"/>
</dbReference>
<dbReference type="InterPro" id="IPR036380">
    <property type="entry name" value="Isochorismatase-like_sf"/>
</dbReference>
<dbReference type="GO" id="GO:0016787">
    <property type="term" value="F:hydrolase activity"/>
    <property type="evidence" value="ECO:0007669"/>
    <property type="project" value="UniProtKB-KW"/>
</dbReference>
<evidence type="ECO:0000256" key="2">
    <source>
        <dbReference type="ARBA" id="ARBA00022801"/>
    </source>
</evidence>
<sequence>MLGEALVVIDLQNGVCHKNNEDIYNFANIIAKVAARIKRYAAQGKPVVIVQHEDEDLVKGSIAWQLVPELELPDKVYFTNKKHANGFFHTNLNDLLIKLKISQLELCGAQTEYCVDATTKFAHGLGYKLLMSHGLTTTWDNQFMNAQQTIDFYENIWKTRFVSFID</sequence>
<dbReference type="PANTHER" id="PTHR43540">
    <property type="entry name" value="PEROXYUREIDOACRYLATE/UREIDOACRYLATE AMIDOHYDROLASE-RELATED"/>
    <property type="match status" value="1"/>
</dbReference>
<dbReference type="RefSeq" id="WP_034987224.1">
    <property type="nucleotide sequence ID" value="NZ_AYZF01000017.1"/>
</dbReference>
<dbReference type="PANTHER" id="PTHR43540:SF14">
    <property type="entry name" value="ISOCHORISMATASE"/>
    <property type="match status" value="1"/>
</dbReference>
<protein>
    <submittedName>
        <fullName evidence="4">Isochorismatase hydrolase</fullName>
    </submittedName>
</protein>
<accession>A0A023CV95</accession>